<evidence type="ECO:0000259" key="1">
    <source>
        <dbReference type="Pfam" id="PF03795"/>
    </source>
</evidence>
<dbReference type="EMBL" id="LHPF02000037">
    <property type="protein sequence ID" value="PSC68425.1"/>
    <property type="molecule type" value="Genomic_DNA"/>
</dbReference>
<proteinExistence type="predicted"/>
<organism evidence="2 3">
    <name type="scientific">Micractinium conductrix</name>
    <dbReference type="NCBI Taxonomy" id="554055"/>
    <lineage>
        <taxon>Eukaryota</taxon>
        <taxon>Viridiplantae</taxon>
        <taxon>Chlorophyta</taxon>
        <taxon>core chlorophytes</taxon>
        <taxon>Trebouxiophyceae</taxon>
        <taxon>Chlorellales</taxon>
        <taxon>Chlorellaceae</taxon>
        <taxon>Chlorella clade</taxon>
        <taxon>Micractinium</taxon>
    </lineage>
</organism>
<reference evidence="2 3" key="1">
    <citation type="journal article" date="2018" name="Plant J.">
        <title>Genome sequences of Chlorella sorokiniana UTEX 1602 and Micractinium conductrix SAG 241.80: implications to maltose excretion by a green alga.</title>
        <authorList>
            <person name="Arriola M.B."/>
            <person name="Velmurugan N."/>
            <person name="Zhang Y."/>
            <person name="Plunkett M.H."/>
            <person name="Hondzo H."/>
            <person name="Barney B.M."/>
        </authorList>
    </citation>
    <scope>NUCLEOTIDE SEQUENCE [LARGE SCALE GENOMIC DNA]</scope>
    <source>
        <strain evidence="2 3">SAG 241.80</strain>
    </source>
</reference>
<dbReference type="PANTHER" id="PTHR33606:SF3">
    <property type="entry name" value="PROTEIN YCII"/>
    <property type="match status" value="1"/>
</dbReference>
<accession>A0A2P6V2W7</accession>
<dbReference type="Gene3D" id="3.30.70.1060">
    <property type="entry name" value="Dimeric alpha+beta barrel"/>
    <property type="match status" value="1"/>
</dbReference>
<dbReference type="InterPro" id="IPR011008">
    <property type="entry name" value="Dimeric_a/b-barrel"/>
</dbReference>
<keyword evidence="3" id="KW-1185">Reference proteome</keyword>
<dbReference type="PANTHER" id="PTHR33606">
    <property type="entry name" value="PROTEIN YCII"/>
    <property type="match status" value="1"/>
</dbReference>
<dbReference type="InterPro" id="IPR005545">
    <property type="entry name" value="YCII"/>
</dbReference>
<comment type="caution">
    <text evidence="2">The sequence shown here is derived from an EMBL/GenBank/DDBJ whole genome shotgun (WGS) entry which is preliminary data.</text>
</comment>
<dbReference type="Proteomes" id="UP000239649">
    <property type="component" value="Unassembled WGS sequence"/>
</dbReference>
<dbReference type="AlphaFoldDB" id="A0A2P6V2W7"/>
<dbReference type="Pfam" id="PF03795">
    <property type="entry name" value="YCII"/>
    <property type="match status" value="1"/>
</dbReference>
<dbReference type="OrthoDB" id="5519740at2759"/>
<dbReference type="InterPro" id="IPR051807">
    <property type="entry name" value="Sec-metab_biosynth-assoc"/>
</dbReference>
<evidence type="ECO:0000313" key="2">
    <source>
        <dbReference type="EMBL" id="PSC68425.1"/>
    </source>
</evidence>
<evidence type="ECO:0000313" key="3">
    <source>
        <dbReference type="Proteomes" id="UP000239649"/>
    </source>
</evidence>
<dbReference type="SUPFAM" id="SSF54909">
    <property type="entry name" value="Dimeric alpha+beta barrel"/>
    <property type="match status" value="1"/>
</dbReference>
<name>A0A2P6V2W7_9CHLO</name>
<protein>
    <recommendedName>
        <fullName evidence="1">YCII-related domain-containing protein</fullName>
    </recommendedName>
</protein>
<feature type="domain" description="YCII-related" evidence="1">
    <location>
        <begin position="103"/>
        <end position="179"/>
    </location>
</feature>
<sequence length="188" mass="21126">MPPDIVALQADDASLSGSLQQLRRVSGKPTGAALQLSLEYNGTRRAVEPVGLQRIVGSSARSLAIATRKASSDGRHVMIWCDFLLRALTEPEYLVLDYDYTHHDAELLAKREPYLEEHLHKFREKADQGKLLLFGSVGNPVTCSMLIWRNADEAEVKAFINEDPFVRNGLVRHWRVRPFHVHSVADAK</sequence>
<gene>
    <name evidence="2" type="ORF">C2E20_7958</name>
</gene>